<dbReference type="SUPFAM" id="SSF52540">
    <property type="entry name" value="P-loop containing nucleoside triphosphate hydrolases"/>
    <property type="match status" value="1"/>
</dbReference>
<proteinExistence type="inferred from homology"/>
<keyword evidence="9 13" id="KW-0418">Kinase</keyword>
<evidence type="ECO:0000313" key="14">
    <source>
        <dbReference type="EMBL" id="MBT0654225.1"/>
    </source>
</evidence>
<protein>
    <recommendedName>
        <fullName evidence="4 13">Tetraacyldisaccharide 4'-kinase</fullName>
        <ecNumber evidence="3 13">2.7.1.130</ecNumber>
    </recommendedName>
    <alternativeName>
        <fullName evidence="12 13">Lipid A 4'-kinase</fullName>
    </alternativeName>
</protein>
<evidence type="ECO:0000256" key="4">
    <source>
        <dbReference type="ARBA" id="ARBA00016436"/>
    </source>
</evidence>
<name>A0ABS5SFU2_9BACT</name>
<comment type="catalytic activity">
    <reaction evidence="13">
        <text>a lipid A disaccharide + ATP = a lipid IVA + ADP + H(+)</text>
        <dbReference type="Rhea" id="RHEA:67840"/>
        <dbReference type="ChEBI" id="CHEBI:15378"/>
        <dbReference type="ChEBI" id="CHEBI:30616"/>
        <dbReference type="ChEBI" id="CHEBI:176343"/>
        <dbReference type="ChEBI" id="CHEBI:176425"/>
        <dbReference type="ChEBI" id="CHEBI:456216"/>
        <dbReference type="EC" id="2.7.1.130"/>
    </reaction>
</comment>
<evidence type="ECO:0000256" key="9">
    <source>
        <dbReference type="ARBA" id="ARBA00022777"/>
    </source>
</evidence>
<comment type="pathway">
    <text evidence="2 13">Glycolipid biosynthesis; lipid IV(A) biosynthesis; lipid IV(A) from (3R)-3-hydroxytetradecanoyl-[acyl-carrier-protein] and UDP-N-acetyl-alpha-D-glucosamine: step 6/6.</text>
</comment>
<evidence type="ECO:0000313" key="15">
    <source>
        <dbReference type="Proteomes" id="UP000756860"/>
    </source>
</evidence>
<comment type="similarity">
    <text evidence="13">Belongs to the LpxK family.</text>
</comment>
<evidence type="ECO:0000256" key="2">
    <source>
        <dbReference type="ARBA" id="ARBA00004870"/>
    </source>
</evidence>
<reference evidence="14 15" key="1">
    <citation type="submission" date="2021-05" db="EMBL/GenBank/DDBJ databases">
        <title>The draft genome of Geobacter luticola JCM 17780.</title>
        <authorList>
            <person name="Xu Z."/>
            <person name="Masuda Y."/>
            <person name="Itoh H."/>
            <person name="Senoo K."/>
        </authorList>
    </citation>
    <scope>NUCLEOTIDE SEQUENCE [LARGE SCALE GENOMIC DNA]</scope>
    <source>
        <strain evidence="14 15">JCM 17780</strain>
    </source>
</reference>
<evidence type="ECO:0000256" key="10">
    <source>
        <dbReference type="ARBA" id="ARBA00022840"/>
    </source>
</evidence>
<dbReference type="InterPro" id="IPR003758">
    <property type="entry name" value="LpxK"/>
</dbReference>
<dbReference type="Pfam" id="PF02606">
    <property type="entry name" value="LpxK"/>
    <property type="match status" value="1"/>
</dbReference>
<dbReference type="PANTHER" id="PTHR42724">
    <property type="entry name" value="TETRAACYLDISACCHARIDE 4'-KINASE"/>
    <property type="match status" value="1"/>
</dbReference>
<dbReference type="EMBL" id="JAHCVK010000008">
    <property type="protein sequence ID" value="MBT0654225.1"/>
    <property type="molecule type" value="Genomic_DNA"/>
</dbReference>
<dbReference type="RefSeq" id="WP_214176230.1">
    <property type="nucleotide sequence ID" value="NZ_JAHCVK010000008.1"/>
</dbReference>
<gene>
    <name evidence="13 14" type="primary">lpxK</name>
    <name evidence="14" type="ORF">KI810_14265</name>
</gene>
<evidence type="ECO:0000256" key="7">
    <source>
        <dbReference type="ARBA" id="ARBA00022679"/>
    </source>
</evidence>
<dbReference type="InterPro" id="IPR027417">
    <property type="entry name" value="P-loop_NTPase"/>
</dbReference>
<evidence type="ECO:0000256" key="1">
    <source>
        <dbReference type="ARBA" id="ARBA00002274"/>
    </source>
</evidence>
<keyword evidence="8 13" id="KW-0547">Nucleotide-binding</keyword>
<evidence type="ECO:0000256" key="5">
    <source>
        <dbReference type="ARBA" id="ARBA00022516"/>
    </source>
</evidence>
<sequence>MANYEQYFRDLVEGKRVKPQDRLLLGCLKGLSLPYSLALRLRAFAYETGLLRSRRLSRPVISVGNLTVGGTGKTPMVAWLARYLLGKGKRVVVLSRGYGGSAHGDVRMVSDGERILLSPNEAGDEPVLLAKTVPGLAVVIGADRYRAGEYALETLKPDIFILDDGFQHIRLQRDLNVLLVDSRRPFGNGFTLPAGLLREPAAAAGRADMVIATRSQDGVGLVNPVPGKPFLTAAHTLEGMIPLEGGALAPFSRLKGVRVMAFSGIADPGCFFDDLERAGVPLVATLAFPDHSTYGDEELAAICRLRDTSQSAILITTGKDAIKLVQFKDQLGPCVVASLRMCFADARPLEQALEKLL</sequence>
<organism evidence="14 15">
    <name type="scientific">Geomobilimonas luticola</name>
    <dbReference type="NCBI Taxonomy" id="1114878"/>
    <lineage>
        <taxon>Bacteria</taxon>
        <taxon>Pseudomonadati</taxon>
        <taxon>Thermodesulfobacteriota</taxon>
        <taxon>Desulfuromonadia</taxon>
        <taxon>Geobacterales</taxon>
        <taxon>Geobacteraceae</taxon>
        <taxon>Geomobilimonas</taxon>
    </lineage>
</organism>
<dbReference type="GO" id="GO:0009029">
    <property type="term" value="F:lipid-A 4'-kinase activity"/>
    <property type="evidence" value="ECO:0007669"/>
    <property type="project" value="UniProtKB-EC"/>
</dbReference>
<keyword evidence="5 13" id="KW-0444">Lipid biosynthesis</keyword>
<comment type="caution">
    <text evidence="14">The sequence shown here is derived from an EMBL/GenBank/DDBJ whole genome shotgun (WGS) entry which is preliminary data.</text>
</comment>
<keyword evidence="10 13" id="KW-0067">ATP-binding</keyword>
<evidence type="ECO:0000256" key="3">
    <source>
        <dbReference type="ARBA" id="ARBA00012071"/>
    </source>
</evidence>
<dbReference type="EC" id="2.7.1.130" evidence="3 13"/>
<evidence type="ECO:0000256" key="11">
    <source>
        <dbReference type="ARBA" id="ARBA00023098"/>
    </source>
</evidence>
<dbReference type="CDD" id="cd01983">
    <property type="entry name" value="SIMIBI"/>
    <property type="match status" value="1"/>
</dbReference>
<keyword evidence="7 13" id="KW-0808">Transferase</keyword>
<comment type="function">
    <text evidence="1 13">Transfers the gamma-phosphate of ATP to the 4'-position of a tetraacyldisaccharide 1-phosphate intermediate (termed DS-1-P) to form tetraacyldisaccharide 1,4'-bis-phosphate (lipid IVA).</text>
</comment>
<evidence type="ECO:0000256" key="13">
    <source>
        <dbReference type="HAMAP-Rule" id="MF_00409"/>
    </source>
</evidence>
<evidence type="ECO:0000256" key="12">
    <source>
        <dbReference type="ARBA" id="ARBA00029757"/>
    </source>
</evidence>
<keyword evidence="15" id="KW-1185">Reference proteome</keyword>
<evidence type="ECO:0000256" key="6">
    <source>
        <dbReference type="ARBA" id="ARBA00022556"/>
    </source>
</evidence>
<accession>A0ABS5SFU2</accession>
<dbReference type="HAMAP" id="MF_00409">
    <property type="entry name" value="LpxK"/>
    <property type="match status" value="1"/>
</dbReference>
<keyword evidence="11 13" id="KW-0443">Lipid metabolism</keyword>
<keyword evidence="6 13" id="KW-0441">Lipid A biosynthesis</keyword>
<dbReference type="PANTHER" id="PTHR42724:SF1">
    <property type="entry name" value="TETRAACYLDISACCHARIDE 4'-KINASE, MITOCHONDRIAL-RELATED"/>
    <property type="match status" value="1"/>
</dbReference>
<dbReference type="NCBIfam" id="TIGR00682">
    <property type="entry name" value="lpxK"/>
    <property type="match status" value="1"/>
</dbReference>
<dbReference type="Proteomes" id="UP000756860">
    <property type="component" value="Unassembled WGS sequence"/>
</dbReference>
<feature type="binding site" evidence="13">
    <location>
        <begin position="67"/>
        <end position="74"/>
    </location>
    <ligand>
        <name>ATP</name>
        <dbReference type="ChEBI" id="CHEBI:30616"/>
    </ligand>
</feature>
<evidence type="ECO:0000256" key="8">
    <source>
        <dbReference type="ARBA" id="ARBA00022741"/>
    </source>
</evidence>